<accession>A0A1H3SJ54</accession>
<evidence type="ECO:0000313" key="2">
    <source>
        <dbReference type="Proteomes" id="UP000198625"/>
    </source>
</evidence>
<protein>
    <submittedName>
        <fullName evidence="1">Uncharacterized protein</fullName>
    </submittedName>
</protein>
<sequence>MPEKILDHSRKDEPYLSCEALNADVVLMEISRLPNFTLNRRIETARKVRKALPKCKIALLCDENADPDIAEKVKDAKMMGLIDGFFYSSVTGEYISAALDAL</sequence>
<gene>
    <name evidence="1" type="ORF">SAMN05660462_02943</name>
</gene>
<dbReference type="EMBL" id="FNQE01000047">
    <property type="protein sequence ID" value="SDZ37974.1"/>
    <property type="molecule type" value="Genomic_DNA"/>
</dbReference>
<proteinExistence type="predicted"/>
<dbReference type="OrthoDB" id="2054943at2"/>
<evidence type="ECO:0000313" key="1">
    <source>
        <dbReference type="EMBL" id="SDZ37974.1"/>
    </source>
</evidence>
<keyword evidence="2" id="KW-1185">Reference proteome</keyword>
<dbReference type="AlphaFoldDB" id="A0A1H3SJ54"/>
<reference evidence="1 2" key="1">
    <citation type="submission" date="2016-10" db="EMBL/GenBank/DDBJ databases">
        <authorList>
            <person name="de Groot N.N."/>
        </authorList>
    </citation>
    <scope>NUCLEOTIDE SEQUENCE [LARGE SCALE GENOMIC DNA]</scope>
    <source>
        <strain evidence="1 2">DSM 21650</strain>
    </source>
</reference>
<name>A0A1H3SJ54_9FIRM</name>
<organism evidence="1 2">
    <name type="scientific">Proteiniborus ethanoligenes</name>
    <dbReference type="NCBI Taxonomy" id="415015"/>
    <lineage>
        <taxon>Bacteria</taxon>
        <taxon>Bacillati</taxon>
        <taxon>Bacillota</taxon>
        <taxon>Clostridia</taxon>
        <taxon>Eubacteriales</taxon>
        <taxon>Proteiniborus</taxon>
    </lineage>
</organism>
<dbReference type="STRING" id="415015.SAMN05660462_02943"/>
<dbReference type="RefSeq" id="WP_091732957.1">
    <property type="nucleotide sequence ID" value="NZ_FNQE01000047.1"/>
</dbReference>
<dbReference type="Proteomes" id="UP000198625">
    <property type="component" value="Unassembled WGS sequence"/>
</dbReference>